<proteinExistence type="predicted"/>
<gene>
    <name evidence="1" type="ORF">AMECASPLE_004478</name>
</gene>
<dbReference type="EMBL" id="JAHRIP010084830">
    <property type="protein sequence ID" value="MEQ2313675.1"/>
    <property type="molecule type" value="Genomic_DNA"/>
</dbReference>
<comment type="caution">
    <text evidence="1">The sequence shown here is derived from an EMBL/GenBank/DDBJ whole genome shotgun (WGS) entry which is preliminary data.</text>
</comment>
<dbReference type="Proteomes" id="UP001469553">
    <property type="component" value="Unassembled WGS sequence"/>
</dbReference>
<accession>A0ABV1A5K9</accession>
<organism evidence="1 2">
    <name type="scientific">Ameca splendens</name>
    <dbReference type="NCBI Taxonomy" id="208324"/>
    <lineage>
        <taxon>Eukaryota</taxon>
        <taxon>Metazoa</taxon>
        <taxon>Chordata</taxon>
        <taxon>Craniata</taxon>
        <taxon>Vertebrata</taxon>
        <taxon>Euteleostomi</taxon>
        <taxon>Actinopterygii</taxon>
        <taxon>Neopterygii</taxon>
        <taxon>Teleostei</taxon>
        <taxon>Neoteleostei</taxon>
        <taxon>Acanthomorphata</taxon>
        <taxon>Ovalentaria</taxon>
        <taxon>Atherinomorphae</taxon>
        <taxon>Cyprinodontiformes</taxon>
        <taxon>Goodeidae</taxon>
        <taxon>Ameca</taxon>
    </lineage>
</organism>
<sequence>MIESGPINEQTGLPVVINVHLPVFLMGNLIRNLLVAAGLQSQPITEPLHQNLCHRQPPRPALHPHPLVSHMTSVSQGSVMECCWPAISLQVLPVGRRLLRTRAAAVAE</sequence>
<reference evidence="1 2" key="1">
    <citation type="submission" date="2021-06" db="EMBL/GenBank/DDBJ databases">
        <authorList>
            <person name="Palmer J.M."/>
        </authorList>
    </citation>
    <scope>NUCLEOTIDE SEQUENCE [LARGE SCALE GENOMIC DNA]</scope>
    <source>
        <strain evidence="1 2">AS_MEX2019</strain>
        <tissue evidence="1">Muscle</tissue>
    </source>
</reference>
<evidence type="ECO:0000313" key="1">
    <source>
        <dbReference type="EMBL" id="MEQ2313675.1"/>
    </source>
</evidence>
<name>A0ABV1A5K9_9TELE</name>
<protein>
    <submittedName>
        <fullName evidence="1">Uncharacterized protein</fullName>
    </submittedName>
</protein>
<keyword evidence="2" id="KW-1185">Reference proteome</keyword>
<evidence type="ECO:0000313" key="2">
    <source>
        <dbReference type="Proteomes" id="UP001469553"/>
    </source>
</evidence>